<evidence type="ECO:0000313" key="13">
    <source>
        <dbReference type="EMBL" id="GAE03882.1"/>
    </source>
</evidence>
<dbReference type="InterPro" id="IPR047084">
    <property type="entry name" value="GFAT_N"/>
</dbReference>
<evidence type="ECO:0000256" key="9">
    <source>
        <dbReference type="ARBA" id="ARBA00022962"/>
    </source>
</evidence>
<feature type="domain" description="SIS" evidence="12">
    <location>
        <begin position="457"/>
        <end position="598"/>
    </location>
</feature>
<dbReference type="Gene3D" id="3.40.50.10490">
    <property type="entry name" value="Glucose-6-phosphate isomerase like protein, domain 1"/>
    <property type="match status" value="2"/>
</dbReference>
<evidence type="ECO:0000256" key="6">
    <source>
        <dbReference type="ARBA" id="ARBA00022576"/>
    </source>
</evidence>
<evidence type="ECO:0000256" key="4">
    <source>
        <dbReference type="ARBA" id="ARBA00016090"/>
    </source>
</evidence>
<dbReference type="SUPFAM" id="SSF56235">
    <property type="entry name" value="N-terminal nucleophile aminohydrolases (Ntn hydrolases)"/>
    <property type="match status" value="1"/>
</dbReference>
<dbReference type="FunFam" id="3.40.50.10490:FF:000022">
    <property type="entry name" value="Glutamine--fructose-6-phosphate aminotransferase [isomerizing]"/>
    <property type="match status" value="1"/>
</dbReference>
<dbReference type="InterPro" id="IPR035490">
    <property type="entry name" value="GlmS/FrlB_SIS"/>
</dbReference>
<sequence length="608" mass="67966">MCGIVGYVGFRKASDVIVDGLTKLEYRGYDSAGIAVNDGKEIEFQKYKGRLNVLSENLESKPMEGTIGIGHTRWATHGVPSDVNSHPHLNMDETIAVVHNGIIENYMEIKEWLVSEGVKFKSETDTEVIAHLVDHYYEGDLLQAVFKAIKKLRGAYALGVVCKDNPEQLVAVRKDSPLIVGIGENENFIASDVPAILKYTRDVYFLDNGEVVTLEKNKVTIYNEKEEKITKEPFHVMWDVEAASKGGYDHFMIKEINEQPNGIEETLVRRLDEDGKIRLDDIKLTKEDLDEINKIYIVACGTAYNAGITGRYAIERFAKIAVETDVASEFRYRNPFIDDKTLIIVVSQSGETADTLAVVREGKEKGARVLAITNVVGSSIAREADDVFYTWAGPEVAVASTKAYTTQLVALYMIALDMGIKRGTITEEFYNDIINELKLIPEKVQKILDQHDEIKEIAKEIKDNEHAFYIGRGLDYNLSLEGSLKIKEISYMHAEAFAAGELKHGTIALIEENTPVVATMTQTDLFEKSISNIKEVKSRGAHVIAITQEGNKEAEQVGDRVIYIPRTNDILQSIIAVVPHQLLAYYVAILKDRDVDKPRNLAKSVTVE</sequence>
<dbReference type="GO" id="GO:0006002">
    <property type="term" value="P:fructose 6-phosphate metabolic process"/>
    <property type="evidence" value="ECO:0007669"/>
    <property type="project" value="TreeGrafter"/>
</dbReference>
<comment type="function">
    <text evidence="10">Catalyzes the first step in hexosamine metabolism, converting fructose-6P into glucosamine-6P using glutamine as a nitrogen source.</text>
</comment>
<dbReference type="CDD" id="cd05009">
    <property type="entry name" value="SIS_GlmS_GlmD_2"/>
    <property type="match status" value="1"/>
</dbReference>
<dbReference type="CDD" id="cd05008">
    <property type="entry name" value="SIS_GlmS_GlmD_1"/>
    <property type="match status" value="1"/>
</dbReference>
<keyword evidence="7 10" id="KW-0808">Transferase</keyword>
<dbReference type="InterPro" id="IPR029055">
    <property type="entry name" value="Ntn_hydrolases_N"/>
</dbReference>
<dbReference type="GO" id="GO:0004360">
    <property type="term" value="F:glutamine-fructose-6-phosphate transaminase (isomerizing) activity"/>
    <property type="evidence" value="ECO:0007669"/>
    <property type="project" value="UniProtKB-UniRule"/>
</dbReference>
<dbReference type="PANTHER" id="PTHR10937">
    <property type="entry name" value="GLUCOSAMINE--FRUCTOSE-6-PHOSPHATE AMINOTRANSFERASE, ISOMERIZING"/>
    <property type="match status" value="1"/>
</dbReference>
<keyword evidence="9" id="KW-0315">Glutamine amidotransferase</keyword>
<evidence type="ECO:0000256" key="5">
    <source>
        <dbReference type="ARBA" id="ARBA00022490"/>
    </source>
</evidence>
<feature type="domain" description="Glutamine amidotransferase type-2" evidence="11">
    <location>
        <begin position="2"/>
        <end position="217"/>
    </location>
</feature>
<dbReference type="Gene3D" id="3.60.20.10">
    <property type="entry name" value="Glutamine Phosphoribosylpyrophosphate, subunit 1, domain 1"/>
    <property type="match status" value="1"/>
</dbReference>
<proteinExistence type="inferred from homology"/>
<dbReference type="Pfam" id="PF01380">
    <property type="entry name" value="SIS"/>
    <property type="match status" value="2"/>
</dbReference>
<dbReference type="RefSeq" id="WP_030037178.1">
    <property type="nucleotide sequence ID" value="NZ_DF384213.1"/>
</dbReference>
<dbReference type="PROSITE" id="PS51278">
    <property type="entry name" value="GATASE_TYPE_2"/>
    <property type="match status" value="1"/>
</dbReference>
<evidence type="ECO:0000256" key="3">
    <source>
        <dbReference type="ARBA" id="ARBA00012916"/>
    </source>
</evidence>
<evidence type="ECO:0000256" key="8">
    <source>
        <dbReference type="ARBA" id="ARBA00022737"/>
    </source>
</evidence>
<dbReference type="EC" id="2.6.1.16" evidence="3 10"/>
<comment type="subunit">
    <text evidence="10">Homodimer.</text>
</comment>
<dbReference type="HOGENOM" id="CLU_012520_5_2_9"/>
<dbReference type="GO" id="GO:0005975">
    <property type="term" value="P:carbohydrate metabolic process"/>
    <property type="evidence" value="ECO:0007669"/>
    <property type="project" value="UniProtKB-UniRule"/>
</dbReference>
<dbReference type="PANTHER" id="PTHR10937:SF0">
    <property type="entry name" value="GLUTAMINE--FRUCTOSE-6-PHOSPHATE TRANSAMINASE (ISOMERIZING)"/>
    <property type="match status" value="1"/>
</dbReference>
<feature type="active site" description="Nucleophile; for GATase activity" evidence="10">
    <location>
        <position position="2"/>
    </location>
</feature>
<protein>
    <recommendedName>
        <fullName evidence="4 10">Glutamine--fructose-6-phosphate aminotransferase [isomerizing]</fullName>
        <ecNumber evidence="3 10">2.6.1.16</ecNumber>
    </recommendedName>
    <alternativeName>
        <fullName evidence="10">D-fructose-6-phosphate amidotransferase</fullName>
    </alternativeName>
    <alternativeName>
        <fullName evidence="10">GFAT</fullName>
    </alternativeName>
    <alternativeName>
        <fullName evidence="10">Glucosamine-6-phosphate synthase</fullName>
    </alternativeName>
    <alternativeName>
        <fullName evidence="10">Hexosephosphate aminotransferase</fullName>
    </alternativeName>
    <alternativeName>
        <fullName evidence="10">L-glutamine--D-fructose-6-phosphate amidotransferase</fullName>
    </alternativeName>
</protein>
<dbReference type="GO" id="GO:0005829">
    <property type="term" value="C:cytosol"/>
    <property type="evidence" value="ECO:0007669"/>
    <property type="project" value="TreeGrafter"/>
</dbReference>
<dbReference type="InterPro" id="IPR001347">
    <property type="entry name" value="SIS_dom"/>
</dbReference>
<comment type="subcellular location">
    <subcellularLocation>
        <location evidence="2 10">Cytoplasm</location>
    </subcellularLocation>
</comment>
<dbReference type="FunFam" id="3.40.50.10490:FF:000001">
    <property type="entry name" value="Glutamine--fructose-6-phosphate aminotransferase [isomerizing]"/>
    <property type="match status" value="1"/>
</dbReference>
<feature type="domain" description="SIS" evidence="12">
    <location>
        <begin position="285"/>
        <end position="424"/>
    </location>
</feature>
<keyword evidence="5 10" id="KW-0963">Cytoplasm</keyword>
<evidence type="ECO:0000259" key="12">
    <source>
        <dbReference type="PROSITE" id="PS51464"/>
    </source>
</evidence>
<name>A0A0S6UA96_CLOBO</name>
<evidence type="ECO:0000256" key="2">
    <source>
        <dbReference type="ARBA" id="ARBA00004496"/>
    </source>
</evidence>
<dbReference type="InterPro" id="IPR035466">
    <property type="entry name" value="GlmS/AgaS_SIS"/>
</dbReference>
<feature type="initiator methionine" description="Removed" evidence="10">
    <location>
        <position position="1"/>
    </location>
</feature>
<dbReference type="FunFam" id="3.60.20.10:FF:000006">
    <property type="entry name" value="Glutamine--fructose-6-phosphate aminotransferase [isomerizing]"/>
    <property type="match status" value="1"/>
</dbReference>
<keyword evidence="6 10" id="KW-0032">Aminotransferase</keyword>
<dbReference type="SUPFAM" id="SSF53697">
    <property type="entry name" value="SIS domain"/>
    <property type="match status" value="1"/>
</dbReference>
<dbReference type="AlphaFoldDB" id="A0A0S6UA96"/>
<dbReference type="Pfam" id="PF13522">
    <property type="entry name" value="GATase_6"/>
    <property type="match status" value="1"/>
</dbReference>
<dbReference type="GO" id="GO:0006047">
    <property type="term" value="P:UDP-N-acetylglucosamine metabolic process"/>
    <property type="evidence" value="ECO:0007669"/>
    <property type="project" value="TreeGrafter"/>
</dbReference>
<organism evidence="13">
    <name type="scientific">Clostridium botulinum B str. Osaka05</name>
    <dbReference type="NCBI Taxonomy" id="1407017"/>
    <lineage>
        <taxon>Bacteria</taxon>
        <taxon>Bacillati</taxon>
        <taxon>Bacillota</taxon>
        <taxon>Clostridia</taxon>
        <taxon>Eubacteriales</taxon>
        <taxon>Clostridiaceae</taxon>
        <taxon>Clostridium</taxon>
    </lineage>
</organism>
<feature type="active site" description="For Fru-6P isomerization activity" evidence="10">
    <location>
        <position position="603"/>
    </location>
</feature>
<dbReference type="NCBIfam" id="TIGR01135">
    <property type="entry name" value="glmS"/>
    <property type="match status" value="1"/>
</dbReference>
<evidence type="ECO:0000256" key="1">
    <source>
        <dbReference type="ARBA" id="ARBA00001031"/>
    </source>
</evidence>
<dbReference type="HAMAP" id="MF_00164">
    <property type="entry name" value="GlmS"/>
    <property type="match status" value="1"/>
</dbReference>
<dbReference type="Proteomes" id="UP000054164">
    <property type="component" value="Unassembled WGS sequence"/>
</dbReference>
<evidence type="ECO:0000256" key="7">
    <source>
        <dbReference type="ARBA" id="ARBA00022679"/>
    </source>
</evidence>
<evidence type="ECO:0000259" key="11">
    <source>
        <dbReference type="PROSITE" id="PS51278"/>
    </source>
</evidence>
<dbReference type="PROSITE" id="PS51464">
    <property type="entry name" value="SIS"/>
    <property type="match status" value="2"/>
</dbReference>
<keyword evidence="8" id="KW-0677">Repeat</keyword>
<dbReference type="EMBL" id="DF384213">
    <property type="protein sequence ID" value="GAE03882.1"/>
    <property type="molecule type" value="Genomic_DNA"/>
</dbReference>
<comment type="catalytic activity">
    <reaction evidence="1 10">
        <text>D-fructose 6-phosphate + L-glutamine = D-glucosamine 6-phosphate + L-glutamate</text>
        <dbReference type="Rhea" id="RHEA:13237"/>
        <dbReference type="ChEBI" id="CHEBI:29985"/>
        <dbReference type="ChEBI" id="CHEBI:58359"/>
        <dbReference type="ChEBI" id="CHEBI:58725"/>
        <dbReference type="ChEBI" id="CHEBI:61527"/>
        <dbReference type="EC" id="2.6.1.16"/>
    </reaction>
</comment>
<accession>A0A0S6UA96</accession>
<dbReference type="GO" id="GO:0097367">
    <property type="term" value="F:carbohydrate derivative binding"/>
    <property type="evidence" value="ECO:0007669"/>
    <property type="project" value="InterPro"/>
</dbReference>
<dbReference type="InterPro" id="IPR017932">
    <property type="entry name" value="GATase_2_dom"/>
</dbReference>
<dbReference type="InterPro" id="IPR046348">
    <property type="entry name" value="SIS_dom_sf"/>
</dbReference>
<reference evidence="13" key="1">
    <citation type="submission" date="2013-10" db="EMBL/GenBank/DDBJ databases">
        <title>Draft genome sequence of Clostridium botulinum type B strain Osaka05.</title>
        <authorList>
            <person name="Sakaguchi Y."/>
            <person name="Hosomi K."/>
            <person name="Uchiyama J."/>
            <person name="Ogura Y."/>
            <person name="Sakaguchi M."/>
            <person name="Kohda T."/>
            <person name="Mukamoto M."/>
            <person name="Misawa N."/>
            <person name="Matsuzaki S."/>
            <person name="Hayashi T."/>
            <person name="Kozaki S."/>
        </authorList>
    </citation>
    <scope>NUCLEOTIDE SEQUENCE</scope>
    <source>
        <strain evidence="13">Osaka05</strain>
    </source>
</reference>
<dbReference type="InterPro" id="IPR005855">
    <property type="entry name" value="GFAT"/>
</dbReference>
<dbReference type="NCBIfam" id="NF001484">
    <property type="entry name" value="PRK00331.1"/>
    <property type="match status" value="1"/>
</dbReference>
<dbReference type="GO" id="GO:0006487">
    <property type="term" value="P:protein N-linked glycosylation"/>
    <property type="evidence" value="ECO:0007669"/>
    <property type="project" value="TreeGrafter"/>
</dbReference>
<dbReference type="CDD" id="cd00714">
    <property type="entry name" value="GFAT"/>
    <property type="match status" value="1"/>
</dbReference>
<gene>
    <name evidence="10" type="primary">glmS</name>
    <name evidence="13" type="ORF">CBO05C_3572</name>
</gene>
<evidence type="ECO:0000256" key="10">
    <source>
        <dbReference type="HAMAP-Rule" id="MF_00164"/>
    </source>
</evidence>